<dbReference type="EMBL" id="BART01001613">
    <property type="protein sequence ID" value="GAG71629.1"/>
    <property type="molecule type" value="Genomic_DNA"/>
</dbReference>
<reference evidence="1" key="1">
    <citation type="journal article" date="2014" name="Front. Microbiol.">
        <title>High frequency of phylogenetically diverse reductive dehalogenase-homologous genes in deep subseafloor sedimentary metagenomes.</title>
        <authorList>
            <person name="Kawai M."/>
            <person name="Futagami T."/>
            <person name="Toyoda A."/>
            <person name="Takaki Y."/>
            <person name="Nishi S."/>
            <person name="Hori S."/>
            <person name="Arai W."/>
            <person name="Tsubouchi T."/>
            <person name="Morono Y."/>
            <person name="Uchiyama I."/>
            <person name="Ito T."/>
            <person name="Fujiyama A."/>
            <person name="Inagaki F."/>
            <person name="Takami H."/>
        </authorList>
    </citation>
    <scope>NUCLEOTIDE SEQUENCE</scope>
    <source>
        <strain evidence="1">Expedition CK06-06</strain>
    </source>
</reference>
<feature type="non-terminal residue" evidence="1">
    <location>
        <position position="119"/>
    </location>
</feature>
<accession>X0ZQJ2</accession>
<protein>
    <submittedName>
        <fullName evidence="1">Uncharacterized protein</fullName>
    </submittedName>
</protein>
<evidence type="ECO:0000313" key="1">
    <source>
        <dbReference type="EMBL" id="GAG71629.1"/>
    </source>
</evidence>
<comment type="caution">
    <text evidence="1">The sequence shown here is derived from an EMBL/GenBank/DDBJ whole genome shotgun (WGS) entry which is preliminary data.</text>
</comment>
<dbReference type="AlphaFoldDB" id="X0ZQJ2"/>
<sequence>MAKSIELEKCPYCGRQYRRLNSHLPYCRLNPDYEKKKPVRKKKEEDLESYIEEKIFGETRGKTKVEKKKVEKPKKYLKKITVDFWLTSLHGPEIGIFQKQRLMAKSRQFPKSLDLCGSV</sequence>
<proteinExistence type="predicted"/>
<name>X0ZQJ2_9ZZZZ</name>
<organism evidence="1">
    <name type="scientific">marine sediment metagenome</name>
    <dbReference type="NCBI Taxonomy" id="412755"/>
    <lineage>
        <taxon>unclassified sequences</taxon>
        <taxon>metagenomes</taxon>
        <taxon>ecological metagenomes</taxon>
    </lineage>
</organism>
<gene>
    <name evidence="1" type="ORF">S01H4_05529</name>
</gene>